<dbReference type="CDD" id="cd01949">
    <property type="entry name" value="GGDEF"/>
    <property type="match status" value="1"/>
</dbReference>
<feature type="transmembrane region" description="Helical" evidence="1">
    <location>
        <begin position="72"/>
        <end position="97"/>
    </location>
</feature>
<evidence type="ECO:0000259" key="2">
    <source>
        <dbReference type="PROSITE" id="PS50887"/>
    </source>
</evidence>
<sequence>MSRYQRLLQTFVGLLVLSIGSVLVTNLFISSQRALPLVITFPVIIAGATLSGRRTSSLGITRSERQIVLSPIGHFFFASAILLPPFALPIVAFVIPAERTSPSGWLIRFQRLLTMNTSSLVFWLVVHSHPLNGGLTDRQVLAFVLAITTHLLVDSLIVSVVMILASQKPVLVTAHWNLKSLLREFAEISIGCIGAIFAIINPLLLLIVIGPCCLAVDHLRVNQSAQLGKRDTRTGLLNSFGLQEFVDHEFERAKRHSAEMCLVVLDLDFLRDVNNNYGHQIGDLAINSVAKQISALTRAIDGTARVGGEEFVVVLSDTNLEGASIVADRIRSEIEELKLATNSGILRITISAGVALRHDNETYSDLFDRADAALYASKRLGRNRVSLADEFVETFHANQINTN</sequence>
<dbReference type="AlphaFoldDB" id="A0A6J6Z3K5"/>
<dbReference type="PANTHER" id="PTHR45138">
    <property type="entry name" value="REGULATORY COMPONENTS OF SENSORY TRANSDUCTION SYSTEM"/>
    <property type="match status" value="1"/>
</dbReference>
<feature type="transmembrane region" description="Helical" evidence="1">
    <location>
        <begin position="140"/>
        <end position="165"/>
    </location>
</feature>
<dbReference type="SUPFAM" id="SSF55073">
    <property type="entry name" value="Nucleotide cyclase"/>
    <property type="match status" value="1"/>
</dbReference>
<gene>
    <name evidence="3" type="ORF">UFOPK3004_01554</name>
</gene>
<dbReference type="NCBIfam" id="TIGR00254">
    <property type="entry name" value="GGDEF"/>
    <property type="match status" value="1"/>
</dbReference>
<protein>
    <submittedName>
        <fullName evidence="3">Unannotated protein</fullName>
    </submittedName>
</protein>
<dbReference type="FunFam" id="3.30.70.270:FF:000001">
    <property type="entry name" value="Diguanylate cyclase domain protein"/>
    <property type="match status" value="1"/>
</dbReference>
<keyword evidence="1" id="KW-0812">Transmembrane</keyword>
<dbReference type="PANTHER" id="PTHR45138:SF9">
    <property type="entry name" value="DIGUANYLATE CYCLASE DGCM-RELATED"/>
    <property type="match status" value="1"/>
</dbReference>
<dbReference type="Gene3D" id="3.30.70.270">
    <property type="match status" value="1"/>
</dbReference>
<evidence type="ECO:0000313" key="3">
    <source>
        <dbReference type="EMBL" id="CAB4816019.1"/>
    </source>
</evidence>
<keyword evidence="1" id="KW-1133">Transmembrane helix</keyword>
<feature type="transmembrane region" description="Helical" evidence="1">
    <location>
        <begin position="7"/>
        <end position="28"/>
    </location>
</feature>
<feature type="transmembrane region" description="Helical" evidence="1">
    <location>
        <begin position="34"/>
        <end position="51"/>
    </location>
</feature>
<dbReference type="PROSITE" id="PS50887">
    <property type="entry name" value="GGDEF"/>
    <property type="match status" value="1"/>
</dbReference>
<dbReference type="EMBL" id="CAFAAL010000181">
    <property type="protein sequence ID" value="CAB4816019.1"/>
    <property type="molecule type" value="Genomic_DNA"/>
</dbReference>
<keyword evidence="1" id="KW-0472">Membrane</keyword>
<feature type="transmembrane region" description="Helical" evidence="1">
    <location>
        <begin position="109"/>
        <end position="128"/>
    </location>
</feature>
<dbReference type="InterPro" id="IPR050469">
    <property type="entry name" value="Diguanylate_Cyclase"/>
</dbReference>
<dbReference type="InterPro" id="IPR029787">
    <property type="entry name" value="Nucleotide_cyclase"/>
</dbReference>
<organism evidence="3">
    <name type="scientific">freshwater metagenome</name>
    <dbReference type="NCBI Taxonomy" id="449393"/>
    <lineage>
        <taxon>unclassified sequences</taxon>
        <taxon>metagenomes</taxon>
        <taxon>ecological metagenomes</taxon>
    </lineage>
</organism>
<feature type="transmembrane region" description="Helical" evidence="1">
    <location>
        <begin position="185"/>
        <end position="216"/>
    </location>
</feature>
<dbReference type="InterPro" id="IPR043128">
    <property type="entry name" value="Rev_trsase/Diguanyl_cyclase"/>
</dbReference>
<feature type="domain" description="GGDEF" evidence="2">
    <location>
        <begin position="258"/>
        <end position="390"/>
    </location>
</feature>
<dbReference type="InterPro" id="IPR000160">
    <property type="entry name" value="GGDEF_dom"/>
</dbReference>
<proteinExistence type="predicted"/>
<name>A0A6J6Z3K5_9ZZZZ</name>
<dbReference type="GO" id="GO:0052621">
    <property type="term" value="F:diguanylate cyclase activity"/>
    <property type="evidence" value="ECO:0007669"/>
    <property type="project" value="TreeGrafter"/>
</dbReference>
<accession>A0A6J6Z3K5</accession>
<reference evidence="3" key="1">
    <citation type="submission" date="2020-05" db="EMBL/GenBank/DDBJ databases">
        <authorList>
            <person name="Chiriac C."/>
            <person name="Salcher M."/>
            <person name="Ghai R."/>
            <person name="Kavagutti S V."/>
        </authorList>
    </citation>
    <scope>NUCLEOTIDE SEQUENCE</scope>
</reference>
<evidence type="ECO:0000256" key="1">
    <source>
        <dbReference type="SAM" id="Phobius"/>
    </source>
</evidence>
<dbReference type="SMART" id="SM00267">
    <property type="entry name" value="GGDEF"/>
    <property type="match status" value="1"/>
</dbReference>
<dbReference type="Pfam" id="PF00990">
    <property type="entry name" value="GGDEF"/>
    <property type="match status" value="1"/>
</dbReference>